<evidence type="ECO:0000313" key="1">
    <source>
        <dbReference type="EMBL" id="CAB4166702.1"/>
    </source>
</evidence>
<organism evidence="4">
    <name type="scientific">uncultured Caudovirales phage</name>
    <dbReference type="NCBI Taxonomy" id="2100421"/>
    <lineage>
        <taxon>Viruses</taxon>
        <taxon>Duplodnaviria</taxon>
        <taxon>Heunggongvirae</taxon>
        <taxon>Uroviricota</taxon>
        <taxon>Caudoviricetes</taxon>
        <taxon>Peduoviridae</taxon>
        <taxon>Maltschvirus</taxon>
        <taxon>Maltschvirus maltsch</taxon>
    </lineage>
</organism>
<dbReference type="EMBL" id="LR797411">
    <property type="protein sequence ID" value="CAB4214185.1"/>
    <property type="molecule type" value="Genomic_DNA"/>
</dbReference>
<evidence type="ECO:0000313" key="3">
    <source>
        <dbReference type="EMBL" id="CAB4214185.1"/>
    </source>
</evidence>
<evidence type="ECO:0000313" key="4">
    <source>
        <dbReference type="EMBL" id="CAB4219296.1"/>
    </source>
</evidence>
<accession>A0A6J5SWH2</accession>
<gene>
    <name evidence="2" type="ORF">UFOVP1100_18</name>
    <name evidence="3" type="ORF">UFOVP1461_21</name>
    <name evidence="4" type="ORF">UFOVP1612_29</name>
    <name evidence="1" type="ORF">UFOVP839_51</name>
</gene>
<name>A0A6J5SWH2_9CAUD</name>
<reference evidence="4" key="1">
    <citation type="submission" date="2020-05" db="EMBL/GenBank/DDBJ databases">
        <authorList>
            <person name="Chiriac C."/>
            <person name="Salcher M."/>
            <person name="Ghai R."/>
            <person name="Kavagutti S V."/>
        </authorList>
    </citation>
    <scope>NUCLEOTIDE SEQUENCE</scope>
</reference>
<dbReference type="EMBL" id="LR797045">
    <property type="protein sequence ID" value="CAB4183563.1"/>
    <property type="molecule type" value="Genomic_DNA"/>
</dbReference>
<protein>
    <submittedName>
        <fullName evidence="4">Uncharacterized protein</fullName>
    </submittedName>
</protein>
<dbReference type="EMBL" id="LR796783">
    <property type="protein sequence ID" value="CAB4166702.1"/>
    <property type="molecule type" value="Genomic_DNA"/>
</dbReference>
<sequence>MEYHGDEDWVDAVEPTERELERALEEIVECILDHGGYPAQGRRQFDLYDFLFENRDSSYAMEMYVAAMSSDSRAFEIRVERERKLVEAVLIKHLTGSEMVGDLAAEYAE</sequence>
<dbReference type="EMBL" id="LR797476">
    <property type="protein sequence ID" value="CAB4219296.1"/>
    <property type="molecule type" value="Genomic_DNA"/>
</dbReference>
<proteinExistence type="predicted"/>
<evidence type="ECO:0000313" key="2">
    <source>
        <dbReference type="EMBL" id="CAB4183563.1"/>
    </source>
</evidence>